<sequence>LNTEFIVVKSKNQLKVFLLGRKQRLVLWPHILKNLNLKSKLPSPSSGEPKLSSASSSPCVMDLSPFKLDIDELINEFVECESTTLADMKRVWLSRKFSYIYEASPSTNLAFFMQSLYAHTIGHMFNPALLSRRLGGLYCLYCLYQTQPFKPPFRIYLSLGELKKLESLVVEAKGKGINVVIALVKRMLEMDIFLFGSMDINDGSFSETVNQLTEIQNARTRVAYEKLFANTRIEHFLHMDLGMEVDLNVLKKMSTDYAEAKKQAIEEASELVDVQNIKHISNDSDSIGDVVDKIDENWNVQKQVFYEQTGLNQRPVLENQQQQQDEDEEQDDEEYNNELERLLSQP</sequence>
<dbReference type="GO" id="GO:0042795">
    <property type="term" value="P:snRNA transcription by RNA polymerase II"/>
    <property type="evidence" value="ECO:0007669"/>
    <property type="project" value="TreeGrafter"/>
</dbReference>
<proteinExistence type="predicted"/>
<dbReference type="Proteomes" id="UP000187406">
    <property type="component" value="Unassembled WGS sequence"/>
</dbReference>
<dbReference type="InterPro" id="IPR019188">
    <property type="entry name" value="SNAPC1"/>
</dbReference>
<comment type="caution">
    <text evidence="2">The sequence shown here is derived from an EMBL/GenBank/DDBJ whole genome shotgun (WGS) entry which is preliminary data.</text>
</comment>
<feature type="region of interest" description="Disordered" evidence="1">
    <location>
        <begin position="311"/>
        <end position="346"/>
    </location>
</feature>
<dbReference type="EMBL" id="BDDD01000046">
    <property type="protein sequence ID" value="GAV57934.1"/>
    <property type="molecule type" value="Genomic_DNA"/>
</dbReference>
<accession>A0A1Q3AQJ7</accession>
<dbReference type="FunCoup" id="A0A1Q3AQJ7">
    <property type="interactions" value="363"/>
</dbReference>
<dbReference type="Pfam" id="PF09808">
    <property type="entry name" value="SNAPC1"/>
    <property type="match status" value="1"/>
</dbReference>
<dbReference type="GO" id="GO:0042796">
    <property type="term" value="P:snRNA transcription by RNA polymerase III"/>
    <property type="evidence" value="ECO:0007669"/>
    <property type="project" value="TreeGrafter"/>
</dbReference>
<protein>
    <submittedName>
        <fullName evidence="2">SNAPc_SNAP43 domain-containing protein</fullName>
    </submittedName>
</protein>
<reference evidence="3" key="1">
    <citation type="submission" date="2016-04" db="EMBL/GenBank/DDBJ databases">
        <title>Cephalotus genome sequencing.</title>
        <authorList>
            <person name="Fukushima K."/>
            <person name="Hasebe M."/>
            <person name="Fang X."/>
        </authorList>
    </citation>
    <scope>NUCLEOTIDE SEQUENCE [LARGE SCALE GENOMIC DNA]</scope>
    <source>
        <strain evidence="3">cv. St1</strain>
    </source>
</reference>
<dbReference type="AlphaFoldDB" id="A0A1Q3AQJ7"/>
<feature type="non-terminal residue" evidence="2">
    <location>
        <position position="1"/>
    </location>
</feature>
<dbReference type="InParanoid" id="A0A1Q3AQJ7"/>
<evidence type="ECO:0000256" key="1">
    <source>
        <dbReference type="SAM" id="MobiDB-lite"/>
    </source>
</evidence>
<evidence type="ECO:0000313" key="3">
    <source>
        <dbReference type="Proteomes" id="UP000187406"/>
    </source>
</evidence>
<name>A0A1Q3AQJ7_CEPFO</name>
<keyword evidence="3" id="KW-1185">Reference proteome</keyword>
<dbReference type="GO" id="GO:0019185">
    <property type="term" value="C:snRNA-activating protein complex"/>
    <property type="evidence" value="ECO:0007669"/>
    <property type="project" value="TreeGrafter"/>
</dbReference>
<gene>
    <name evidence="2" type="ORF">CFOL_v3_01470</name>
</gene>
<organism evidence="2 3">
    <name type="scientific">Cephalotus follicularis</name>
    <name type="common">Albany pitcher plant</name>
    <dbReference type="NCBI Taxonomy" id="3775"/>
    <lineage>
        <taxon>Eukaryota</taxon>
        <taxon>Viridiplantae</taxon>
        <taxon>Streptophyta</taxon>
        <taxon>Embryophyta</taxon>
        <taxon>Tracheophyta</taxon>
        <taxon>Spermatophyta</taxon>
        <taxon>Magnoliopsida</taxon>
        <taxon>eudicotyledons</taxon>
        <taxon>Gunneridae</taxon>
        <taxon>Pentapetalae</taxon>
        <taxon>rosids</taxon>
        <taxon>fabids</taxon>
        <taxon>Oxalidales</taxon>
        <taxon>Cephalotaceae</taxon>
        <taxon>Cephalotus</taxon>
    </lineage>
</organism>
<evidence type="ECO:0000313" key="2">
    <source>
        <dbReference type="EMBL" id="GAV57934.1"/>
    </source>
</evidence>
<dbReference type="PANTHER" id="PTHR15131">
    <property type="entry name" value="SMALL NUCLEAR RNA ACTIVATING COMPLEX, POLYPEPTIDE 1"/>
    <property type="match status" value="1"/>
</dbReference>
<dbReference type="OrthoDB" id="20127at2759"/>
<feature type="compositionally biased region" description="Acidic residues" evidence="1">
    <location>
        <begin position="324"/>
        <end position="337"/>
    </location>
</feature>
<dbReference type="PANTHER" id="PTHR15131:SF3">
    <property type="entry name" value="SNRNA-ACTIVATING PROTEIN COMPLEX SUBUNIT 1"/>
    <property type="match status" value="1"/>
</dbReference>
<dbReference type="GO" id="GO:0043565">
    <property type="term" value="F:sequence-specific DNA binding"/>
    <property type="evidence" value="ECO:0007669"/>
    <property type="project" value="TreeGrafter"/>
</dbReference>